<dbReference type="Gramene" id="TraesWEE_scaffold_129074_01G000100.1">
    <property type="protein sequence ID" value="TraesWEE_scaffold_129074_01G000100.1"/>
    <property type="gene ID" value="TraesWEE_scaffold_129074_01G000100"/>
</dbReference>
<feature type="compositionally biased region" description="Basic and acidic residues" evidence="1">
    <location>
        <begin position="85"/>
        <end position="99"/>
    </location>
</feature>
<evidence type="ECO:0008006" key="5">
    <source>
        <dbReference type="Google" id="ProtNLM"/>
    </source>
</evidence>
<dbReference type="OrthoDB" id="10306521at2759"/>
<keyword evidence="4" id="KW-1185">Reference proteome</keyword>
<evidence type="ECO:0000256" key="2">
    <source>
        <dbReference type="SAM" id="SignalP"/>
    </source>
</evidence>
<dbReference type="Gramene" id="TraesMAC5D03G03206830.1">
    <property type="protein sequence ID" value="TraesMAC5D03G03206830.1"/>
    <property type="gene ID" value="TraesMAC5D03G03206830"/>
</dbReference>
<dbReference type="Gramene" id="TraesCAD_scaffold_059528_01G000100.1">
    <property type="protein sequence ID" value="TraesCAD_scaffold_059528_01G000100.1"/>
    <property type="gene ID" value="TraesCAD_scaffold_059528_01G000100"/>
</dbReference>
<evidence type="ECO:0000256" key="1">
    <source>
        <dbReference type="SAM" id="MobiDB-lite"/>
    </source>
</evidence>
<proteinExistence type="predicted"/>
<dbReference type="AlphaFoldDB" id="A0A3B6N079"/>
<dbReference type="Gramene" id="TraesNOR5D03G03237830.1">
    <property type="protein sequence ID" value="TraesNOR5D03G03237830.1"/>
    <property type="gene ID" value="TraesNOR5D03G03237830"/>
</dbReference>
<dbReference type="Gramene" id="TraesRN5D0101090300.1">
    <property type="protein sequence ID" value="TraesRN5D0101090300.1"/>
    <property type="gene ID" value="TraesRN5D0101090300"/>
</dbReference>
<accession>A0A3B6N079</accession>
<dbReference type="KEGG" id="taes:123125926"/>
<dbReference type="Gramene" id="TraesSYM5D03G03149080.1">
    <property type="protein sequence ID" value="TraesSYM5D03G03149080.1"/>
    <property type="gene ID" value="TraesSYM5D03G03149080"/>
</dbReference>
<feature type="region of interest" description="Disordered" evidence="1">
    <location>
        <begin position="62"/>
        <end position="107"/>
    </location>
</feature>
<feature type="chain" id="PRO_5043178034" description="Epidermal patterning factor-like protein" evidence="2">
    <location>
        <begin position="27"/>
        <end position="107"/>
    </location>
</feature>
<evidence type="ECO:0000313" key="3">
    <source>
        <dbReference type="EnsemblPlants" id="TraesCS5D02G477900.1"/>
    </source>
</evidence>
<dbReference type="Gramene" id="TraesCLE_scaffold_136944_01G000100.1">
    <property type="protein sequence ID" value="TraesCLE_scaffold_136944_01G000100.1"/>
    <property type="gene ID" value="TraesCLE_scaffold_136944_01G000100"/>
</dbReference>
<sequence>MGGHFCLLVSFCLVAILFTHAPLAATYQLKSKSDDFTKESLEYIPLDYHDIAPTPVTPITPAPPCIGCHSSTDQEKPPAAQHSQVSEDKSPSHEKEKNKATQKHVSF</sequence>
<dbReference type="Gramene" id="TraesCS5D02G477900.1">
    <property type="protein sequence ID" value="TraesCS5D02G477900.1"/>
    <property type="gene ID" value="TraesCS5D02G477900"/>
</dbReference>
<name>A0A3B6N079_WHEAT</name>
<keyword evidence="2" id="KW-0732">Signal</keyword>
<gene>
    <name evidence="3" type="primary">LOC123125926</name>
</gene>
<protein>
    <recommendedName>
        <fullName evidence="5">Epidermal patterning factor-like protein</fullName>
    </recommendedName>
</protein>
<dbReference type="Gramene" id="TraesJAG5D03G03205330.1">
    <property type="protein sequence ID" value="TraesJAG5D03G03205330.1"/>
    <property type="gene ID" value="TraesJAG5D03G03205330"/>
</dbReference>
<dbReference type="Gramene" id="TraesLDM5D03G03212960.1">
    <property type="protein sequence ID" value="TraesLDM5D03G03212960.1"/>
    <property type="gene ID" value="TraesLDM5D03G03212960"/>
</dbReference>
<dbReference type="Gramene" id="TraesROB_scaffold_138475_01G000300.1">
    <property type="protein sequence ID" value="TraesROB_scaffold_138475_01G000300.1"/>
    <property type="gene ID" value="TraesROB_scaffold_138475_01G000300"/>
</dbReference>
<dbReference type="EnsemblPlants" id="TraesCS5D02G477900.1">
    <property type="protein sequence ID" value="TraesCS5D02G477900.1"/>
    <property type="gene ID" value="TraesCS5D02G477900"/>
</dbReference>
<dbReference type="RefSeq" id="XP_044402299.1">
    <property type="nucleotide sequence ID" value="XM_044546364.1"/>
</dbReference>
<dbReference type="Proteomes" id="UP000019116">
    <property type="component" value="Chromosome 5D"/>
</dbReference>
<dbReference type="Gramene" id="TraesLAC5D03G03163880.1">
    <property type="protein sequence ID" value="TraesLAC5D03G03163880.1"/>
    <property type="gene ID" value="TraesLAC5D03G03163880"/>
</dbReference>
<organism evidence="3">
    <name type="scientific">Triticum aestivum</name>
    <name type="common">Wheat</name>
    <dbReference type="NCBI Taxonomy" id="4565"/>
    <lineage>
        <taxon>Eukaryota</taxon>
        <taxon>Viridiplantae</taxon>
        <taxon>Streptophyta</taxon>
        <taxon>Embryophyta</taxon>
        <taxon>Tracheophyta</taxon>
        <taxon>Spermatophyta</taxon>
        <taxon>Magnoliopsida</taxon>
        <taxon>Liliopsida</taxon>
        <taxon>Poales</taxon>
        <taxon>Poaceae</taxon>
        <taxon>BOP clade</taxon>
        <taxon>Pooideae</taxon>
        <taxon>Triticodae</taxon>
        <taxon>Triticeae</taxon>
        <taxon>Triticinae</taxon>
        <taxon>Triticum</taxon>
    </lineage>
</organism>
<dbReference type="GeneID" id="123125926"/>
<dbReference type="Gramene" id="TraesCS5D03G1055300.1">
    <property type="protein sequence ID" value="TraesCS5D03G1055300.1.CDS"/>
    <property type="gene ID" value="TraesCS5D03G1055300"/>
</dbReference>
<dbReference type="Gramene" id="TraesARI5D03G03161780.1">
    <property type="protein sequence ID" value="TraesARI5D03G03161780.1"/>
    <property type="gene ID" value="TraesARI5D03G03161780"/>
</dbReference>
<dbReference type="Gramene" id="TraesPARA_EIv1.0_1870150.1">
    <property type="protein sequence ID" value="TraesPARA_EIv1.0_1870150.1.CDS"/>
    <property type="gene ID" value="TraesPARA_EIv1.0_1870150"/>
</dbReference>
<evidence type="ECO:0000313" key="4">
    <source>
        <dbReference type="Proteomes" id="UP000019116"/>
    </source>
</evidence>
<feature type="signal peptide" evidence="2">
    <location>
        <begin position="1"/>
        <end position="26"/>
    </location>
</feature>
<reference evidence="3" key="2">
    <citation type="submission" date="2018-10" db="UniProtKB">
        <authorList>
            <consortium name="EnsemblPlants"/>
        </authorList>
    </citation>
    <scope>IDENTIFICATION</scope>
</reference>
<dbReference type="Gramene" id="TraesSTA5D03G03198880.1">
    <property type="protein sequence ID" value="TraesSTA5D03G03198880.1"/>
    <property type="gene ID" value="TraesSTA5D03G03198880"/>
</dbReference>
<reference evidence="3" key="1">
    <citation type="submission" date="2018-08" db="EMBL/GenBank/DDBJ databases">
        <authorList>
            <person name="Rossello M."/>
        </authorList>
    </citation>
    <scope>NUCLEOTIDE SEQUENCE [LARGE SCALE GENOMIC DNA]</scope>
    <source>
        <strain evidence="3">cv. Chinese Spring</strain>
    </source>
</reference>